<name>X1DXF0_9ZZZZ</name>
<protein>
    <submittedName>
        <fullName evidence="1">Uncharacterized protein</fullName>
    </submittedName>
</protein>
<dbReference type="SUPFAM" id="SSF89733">
    <property type="entry name" value="L-sulfolactate dehydrogenase-like"/>
    <property type="match status" value="1"/>
</dbReference>
<comment type="caution">
    <text evidence="1">The sequence shown here is derived from an EMBL/GenBank/DDBJ whole genome shotgun (WGS) entry which is preliminary data.</text>
</comment>
<dbReference type="Gene3D" id="3.30.1370.60">
    <property type="entry name" value="Hypothetical oxidoreductase yiak, domain 2"/>
    <property type="match status" value="1"/>
</dbReference>
<dbReference type="InterPro" id="IPR043143">
    <property type="entry name" value="Mal/L-sulf/L-lact_DH-like_NADP"/>
</dbReference>
<dbReference type="InterPro" id="IPR036111">
    <property type="entry name" value="Mal/L-sulfo/L-lacto_DH-like_sf"/>
</dbReference>
<accession>X1DXF0</accession>
<sequence length="206" mass="23316">VPHKDGIMTVDMALTRMAANYCIKAYKTGDMLTIPEYAADKDYKSTLDPKEFITREDSGEQHLTGSIFPLGSTQAGYKGDALLRIIEVEHSVYGGPIEKLTVGEKKQRVSLAFQAQVIDCHYTEEEARNRVRELMIDYESKYFGERTRWPGDRSKVALDYAMKEGIPFSDGQIEMLKRAAKHVGLNFDNMISSIGNKTYPSEIFKK</sequence>
<dbReference type="AlphaFoldDB" id="X1DXF0"/>
<dbReference type="EMBL" id="BART01029423">
    <property type="protein sequence ID" value="GAH01048.1"/>
    <property type="molecule type" value="Genomic_DNA"/>
</dbReference>
<organism evidence="1">
    <name type="scientific">marine sediment metagenome</name>
    <dbReference type="NCBI Taxonomy" id="412755"/>
    <lineage>
        <taxon>unclassified sequences</taxon>
        <taxon>metagenomes</taxon>
        <taxon>ecological metagenomes</taxon>
    </lineage>
</organism>
<evidence type="ECO:0000313" key="1">
    <source>
        <dbReference type="EMBL" id="GAH01048.1"/>
    </source>
</evidence>
<gene>
    <name evidence="1" type="ORF">S01H4_51632</name>
</gene>
<proteinExistence type="predicted"/>
<dbReference type="GO" id="GO:0016491">
    <property type="term" value="F:oxidoreductase activity"/>
    <property type="evidence" value="ECO:0007669"/>
    <property type="project" value="InterPro"/>
</dbReference>
<feature type="non-terminal residue" evidence="1">
    <location>
        <position position="1"/>
    </location>
</feature>
<reference evidence="1" key="1">
    <citation type="journal article" date="2014" name="Front. Microbiol.">
        <title>High frequency of phylogenetically diverse reductive dehalogenase-homologous genes in deep subseafloor sedimentary metagenomes.</title>
        <authorList>
            <person name="Kawai M."/>
            <person name="Futagami T."/>
            <person name="Toyoda A."/>
            <person name="Takaki Y."/>
            <person name="Nishi S."/>
            <person name="Hori S."/>
            <person name="Arai W."/>
            <person name="Tsubouchi T."/>
            <person name="Morono Y."/>
            <person name="Uchiyama I."/>
            <person name="Ito T."/>
            <person name="Fujiyama A."/>
            <person name="Inagaki F."/>
            <person name="Takami H."/>
        </authorList>
    </citation>
    <scope>NUCLEOTIDE SEQUENCE</scope>
    <source>
        <strain evidence="1">Expedition CK06-06</strain>
    </source>
</reference>